<dbReference type="Proteomes" id="UP001632037">
    <property type="component" value="Unassembled WGS sequence"/>
</dbReference>
<comment type="caution">
    <text evidence="1">The sequence shown here is derived from an EMBL/GenBank/DDBJ whole genome shotgun (WGS) entry which is preliminary data.</text>
</comment>
<dbReference type="AlphaFoldDB" id="A0ABD3FKW0"/>
<protein>
    <submittedName>
        <fullName evidence="1">Uncharacterized protein</fullName>
    </submittedName>
</protein>
<evidence type="ECO:0000313" key="1">
    <source>
        <dbReference type="EMBL" id="KAL3667403.1"/>
    </source>
</evidence>
<name>A0ABD3FKW0_9STRA</name>
<evidence type="ECO:0000313" key="2">
    <source>
        <dbReference type="Proteomes" id="UP001632037"/>
    </source>
</evidence>
<proteinExistence type="predicted"/>
<reference evidence="1 2" key="1">
    <citation type="submission" date="2024-09" db="EMBL/GenBank/DDBJ databases">
        <title>Genome sequencing and assembly of Phytophthora oleae, isolate VK10A, causative agent of rot of olive drupes.</title>
        <authorList>
            <person name="Conti Taguali S."/>
            <person name="Riolo M."/>
            <person name="La Spada F."/>
            <person name="Cacciola S.O."/>
            <person name="Dionisio G."/>
        </authorList>
    </citation>
    <scope>NUCLEOTIDE SEQUENCE [LARGE SCALE GENOMIC DNA]</scope>
    <source>
        <strain evidence="1 2">VK10A</strain>
    </source>
</reference>
<organism evidence="1 2">
    <name type="scientific">Phytophthora oleae</name>
    <dbReference type="NCBI Taxonomy" id="2107226"/>
    <lineage>
        <taxon>Eukaryota</taxon>
        <taxon>Sar</taxon>
        <taxon>Stramenopiles</taxon>
        <taxon>Oomycota</taxon>
        <taxon>Peronosporomycetes</taxon>
        <taxon>Peronosporales</taxon>
        <taxon>Peronosporaceae</taxon>
        <taxon>Phytophthora</taxon>
    </lineage>
</organism>
<dbReference type="EMBL" id="JBIMZQ010000014">
    <property type="protein sequence ID" value="KAL3667403.1"/>
    <property type="molecule type" value="Genomic_DNA"/>
</dbReference>
<keyword evidence="2" id="KW-1185">Reference proteome</keyword>
<gene>
    <name evidence="1" type="ORF">V7S43_007629</name>
</gene>
<accession>A0ABD3FKW0</accession>
<sequence>MQRLDEKTVIYYYTLESEGSEVRARAFILAMLADLSAMTHFNVGSVQRTLPHG</sequence>